<organism evidence="2 3">
    <name type="scientific">Gulbenkiania indica</name>
    <dbReference type="NCBI Taxonomy" id="375574"/>
    <lineage>
        <taxon>Bacteria</taxon>
        <taxon>Pseudomonadati</taxon>
        <taxon>Pseudomonadota</taxon>
        <taxon>Betaproteobacteria</taxon>
        <taxon>Neisseriales</taxon>
        <taxon>Chromobacteriaceae</taxon>
        <taxon>Gulbenkiania</taxon>
    </lineage>
</organism>
<dbReference type="EMBL" id="CYHA01000009">
    <property type="protein sequence ID" value="CUA86775.1"/>
    <property type="molecule type" value="Genomic_DNA"/>
</dbReference>
<reference evidence="3" key="1">
    <citation type="submission" date="2015-08" db="EMBL/GenBank/DDBJ databases">
        <authorList>
            <person name="Varghese N."/>
        </authorList>
    </citation>
    <scope>NUCLEOTIDE SEQUENCE [LARGE SCALE GENOMIC DNA]</scope>
    <source>
        <strain evidence="3">DSM 17901</strain>
    </source>
</reference>
<sequence>MLIMAFLLTGLSLVLALLALPVPWLGLARPERWLCLQVAALLGGLALLAWAQAWPVAVVWLSGALWLAVGVAVMPFVLMLFLLPPPADVAA</sequence>
<dbReference type="Proteomes" id="UP000243535">
    <property type="component" value="Unassembled WGS sequence"/>
</dbReference>
<keyword evidence="3" id="KW-1185">Reference proteome</keyword>
<keyword evidence="1" id="KW-0812">Transmembrane</keyword>
<evidence type="ECO:0000313" key="2">
    <source>
        <dbReference type="EMBL" id="CUA86775.1"/>
    </source>
</evidence>
<protein>
    <submittedName>
        <fullName evidence="2">Uncharacterized protein</fullName>
    </submittedName>
</protein>
<proteinExistence type="predicted"/>
<feature type="transmembrane region" description="Helical" evidence="1">
    <location>
        <begin position="64"/>
        <end position="83"/>
    </location>
</feature>
<keyword evidence="1" id="KW-0472">Membrane</keyword>
<gene>
    <name evidence="2" type="ORF">Ga0061063_2798</name>
</gene>
<evidence type="ECO:0000313" key="3">
    <source>
        <dbReference type="Proteomes" id="UP000243535"/>
    </source>
</evidence>
<keyword evidence="1" id="KW-1133">Transmembrane helix</keyword>
<name>A0A0K6H7G4_9NEIS</name>
<feature type="transmembrane region" description="Helical" evidence="1">
    <location>
        <begin position="38"/>
        <end position="57"/>
    </location>
</feature>
<dbReference type="AlphaFoldDB" id="A0A0K6H7G4"/>
<evidence type="ECO:0000256" key="1">
    <source>
        <dbReference type="SAM" id="Phobius"/>
    </source>
</evidence>
<dbReference type="RefSeq" id="WP_054284796.1">
    <property type="nucleotide sequence ID" value="NZ_CYHA01000009.1"/>
</dbReference>
<accession>A0A0K6H7G4</accession>